<reference evidence="1 2" key="1">
    <citation type="submission" date="2017-09" db="EMBL/GenBank/DDBJ databases">
        <title>Depth-based differentiation of microbial function through sediment-hosted aquifers and enrichment of novel symbionts in the deep terrestrial subsurface.</title>
        <authorList>
            <person name="Probst A.J."/>
            <person name="Ladd B."/>
            <person name="Jarett J.K."/>
            <person name="Geller-Mcgrath D.E."/>
            <person name="Sieber C.M."/>
            <person name="Emerson J.B."/>
            <person name="Anantharaman K."/>
            <person name="Thomas B.C."/>
            <person name="Malmstrom R."/>
            <person name="Stieglmeier M."/>
            <person name="Klingl A."/>
            <person name="Woyke T."/>
            <person name="Ryan C.M."/>
            <person name="Banfield J.F."/>
        </authorList>
    </citation>
    <scope>NUCLEOTIDE SEQUENCE [LARGE SCALE GENOMIC DNA]</scope>
    <source>
        <strain evidence="1">CG10_big_fil_rev_8_21_14_0_10_45_14</strain>
    </source>
</reference>
<accession>A0A2H0RJ30</accession>
<dbReference type="Proteomes" id="UP000230833">
    <property type="component" value="Unassembled WGS sequence"/>
</dbReference>
<proteinExistence type="predicted"/>
<evidence type="ECO:0000313" key="2">
    <source>
        <dbReference type="Proteomes" id="UP000230833"/>
    </source>
</evidence>
<protein>
    <submittedName>
        <fullName evidence="1">Uncharacterized protein</fullName>
    </submittedName>
</protein>
<dbReference type="AlphaFoldDB" id="A0A2H0RJ30"/>
<organism evidence="1 2">
    <name type="scientific">Candidatus Vogelbacteria bacterium CG10_big_fil_rev_8_21_14_0_10_45_14</name>
    <dbReference type="NCBI Taxonomy" id="1975042"/>
    <lineage>
        <taxon>Bacteria</taxon>
        <taxon>Candidatus Vogeliibacteriota</taxon>
    </lineage>
</organism>
<dbReference type="EMBL" id="PCYL01000042">
    <property type="protein sequence ID" value="PIR46493.1"/>
    <property type="molecule type" value="Genomic_DNA"/>
</dbReference>
<sequence length="474" mass="54590">MLVEGVKIAPDTFGLMTHFLTLVRKMLKDMRANELPEEIREEVMRIVGNSFNVLRETMHDVGLRTPAMPAAENGNGNVDVYAKDVIEKVKGLAKVVVPDEEPKFMEYREVSTREIVDNIPKIQNRELRDELSATVSEINFPKRLKGEDDETARYKVTETGYKGGVARLFLKIYVYMILTGVLSRPDWMSEEELCSVSLPLVEELLRAELPLTDKDIVVGPRVTEMWQVADELGVDADGVERLKVWDVRFYMNCRDIDMNHALLTKHALYFTPEGFGSVCTGVIRAAGRARTMFGVDTFRYWKHEYFTNKILHRLVKNVVEDKAKSFTVPTYNRQVQIGIYWLVLIRRMVGKRDQNLKIAKIWSCAVKIGQTKAKTPVAFIRQLTAEYPQFSFRKNQNIEDIARWILGKFTVAAFRSLKQKFGVHPDWGYHELCDDPLNIAPDVSMLKPIHYNGIERVINELHERDLEQQYPSTV</sequence>
<comment type="caution">
    <text evidence="1">The sequence shown here is derived from an EMBL/GenBank/DDBJ whole genome shotgun (WGS) entry which is preliminary data.</text>
</comment>
<evidence type="ECO:0000313" key="1">
    <source>
        <dbReference type="EMBL" id="PIR46493.1"/>
    </source>
</evidence>
<name>A0A2H0RJ30_9BACT</name>
<gene>
    <name evidence="1" type="ORF">COV07_04005</name>
</gene>